<feature type="signal peptide" evidence="4">
    <location>
        <begin position="1"/>
        <end position="22"/>
    </location>
</feature>
<evidence type="ECO:0000259" key="5">
    <source>
        <dbReference type="Pfam" id="PF13609"/>
    </source>
</evidence>
<dbReference type="CDD" id="cd00342">
    <property type="entry name" value="gram_neg_porins"/>
    <property type="match status" value="1"/>
</dbReference>
<evidence type="ECO:0000313" key="6">
    <source>
        <dbReference type="EMBL" id="MCL2914857.1"/>
    </source>
</evidence>
<dbReference type="Proteomes" id="UP001202831">
    <property type="component" value="Unassembled WGS sequence"/>
</dbReference>
<evidence type="ECO:0000256" key="4">
    <source>
        <dbReference type="SAM" id="SignalP"/>
    </source>
</evidence>
<sequence>MMNKTLLASAVALLFAAPTVSAIDLYKDSKTDVNLGGYIGVRAVNTDSETQLVNGSSRINFNFSRQLTHGWHAYSTLEWGFEPFGDTELVYNRDSQFSANNDNVFYSRLAYIGLEHDRYGSLSFGKQWAAWYNVVGGTDNAYVWGGAAGGAYSLDGSGGIDGTGRADKAIQYSNSFGRFSFTLQTQLQQNTIDVSAFDSDNVNSTLEYDDTYGASITYAITDDLSISAGANRGSFTGFNAAANQRIDTDDEIYGASVTWGNVSDVGWYFSANYNKNKFHDSDINGHLMPSAYGIETMISYMFDSGLQTYALFNGLISDEDYTYPEDDGSRSPLVTESKQQEFILGAAFIWDPTILAYIEAQIDDSKYKVEGMPETTGEDAVAVGIRYTF</sequence>
<dbReference type="InterPro" id="IPR023614">
    <property type="entry name" value="Porin_dom_sf"/>
</dbReference>
<keyword evidence="7" id="KW-1185">Reference proteome</keyword>
<evidence type="ECO:0000313" key="7">
    <source>
        <dbReference type="Proteomes" id="UP001202831"/>
    </source>
</evidence>
<evidence type="ECO:0000256" key="3">
    <source>
        <dbReference type="ARBA" id="ARBA00023136"/>
    </source>
</evidence>
<dbReference type="PANTHER" id="PTHR34501">
    <property type="entry name" value="PROTEIN YDDL-RELATED"/>
    <property type="match status" value="1"/>
</dbReference>
<feature type="domain" description="Porin" evidence="5">
    <location>
        <begin position="8"/>
        <end position="285"/>
    </location>
</feature>
<keyword evidence="3" id="KW-0472">Membrane</keyword>
<accession>A0ABT0NAH4</accession>
<feature type="chain" id="PRO_5047489653" evidence="4">
    <location>
        <begin position="23"/>
        <end position="389"/>
    </location>
</feature>
<dbReference type="RefSeq" id="WP_249249497.1">
    <property type="nucleotide sequence ID" value="NZ_JAKIKT010000005.1"/>
</dbReference>
<dbReference type="PANTHER" id="PTHR34501:SF2">
    <property type="entry name" value="OUTER MEMBRANE PORIN F-RELATED"/>
    <property type="match status" value="1"/>
</dbReference>
<name>A0ABT0NAH4_9GAMM</name>
<reference evidence="6 7" key="1">
    <citation type="submission" date="2022-01" db="EMBL/GenBank/DDBJ databases">
        <title>Whole genome-based taxonomy of the Shewanellaceae.</title>
        <authorList>
            <person name="Martin-Rodriguez A.J."/>
        </authorList>
    </citation>
    <scope>NUCLEOTIDE SEQUENCE [LARGE SCALE GENOMIC DNA]</scope>
    <source>
        <strain evidence="6 7">DSM 21332</strain>
    </source>
</reference>
<dbReference type="EMBL" id="JAKIKT010000005">
    <property type="protein sequence ID" value="MCL2914857.1"/>
    <property type="molecule type" value="Genomic_DNA"/>
</dbReference>
<keyword evidence="2 4" id="KW-0732">Signal</keyword>
<dbReference type="SUPFAM" id="SSF56935">
    <property type="entry name" value="Porins"/>
    <property type="match status" value="1"/>
</dbReference>
<proteinExistence type="predicted"/>
<dbReference type="Gene3D" id="2.40.160.10">
    <property type="entry name" value="Porin"/>
    <property type="match status" value="1"/>
</dbReference>
<dbReference type="Pfam" id="PF13609">
    <property type="entry name" value="Porin_4"/>
    <property type="match status" value="1"/>
</dbReference>
<protein>
    <submittedName>
        <fullName evidence="6">Porin</fullName>
    </submittedName>
</protein>
<gene>
    <name evidence="6" type="ORF">L2725_13905</name>
</gene>
<organism evidence="6 7">
    <name type="scientific">Shewanella corallii</name>
    <dbReference type="NCBI Taxonomy" id="560080"/>
    <lineage>
        <taxon>Bacteria</taxon>
        <taxon>Pseudomonadati</taxon>
        <taxon>Pseudomonadota</taxon>
        <taxon>Gammaproteobacteria</taxon>
        <taxon>Alteromonadales</taxon>
        <taxon>Shewanellaceae</taxon>
        <taxon>Shewanella</taxon>
    </lineage>
</organism>
<evidence type="ECO:0000256" key="2">
    <source>
        <dbReference type="ARBA" id="ARBA00022729"/>
    </source>
</evidence>
<evidence type="ECO:0000256" key="1">
    <source>
        <dbReference type="ARBA" id="ARBA00004571"/>
    </source>
</evidence>
<comment type="subcellular location">
    <subcellularLocation>
        <location evidence="1">Cell outer membrane</location>
        <topology evidence="1">Multi-pass membrane protein</topology>
    </subcellularLocation>
</comment>
<comment type="caution">
    <text evidence="6">The sequence shown here is derived from an EMBL/GenBank/DDBJ whole genome shotgun (WGS) entry which is preliminary data.</text>
</comment>
<dbReference type="InterPro" id="IPR033900">
    <property type="entry name" value="Gram_neg_porin_domain"/>
</dbReference>
<dbReference type="InterPro" id="IPR050298">
    <property type="entry name" value="Gram-neg_bact_OMP"/>
</dbReference>